<keyword evidence="1" id="KW-0472">Membrane</keyword>
<dbReference type="GO" id="GO:0005789">
    <property type="term" value="C:endoplasmic reticulum membrane"/>
    <property type="evidence" value="ECO:0007669"/>
    <property type="project" value="TreeGrafter"/>
</dbReference>
<reference evidence="2" key="1">
    <citation type="submission" date="2018-02" db="EMBL/GenBank/DDBJ databases">
        <title>Rhizophora mucronata_Transcriptome.</title>
        <authorList>
            <person name="Meera S.P."/>
            <person name="Sreeshan A."/>
            <person name="Augustine A."/>
        </authorList>
    </citation>
    <scope>NUCLEOTIDE SEQUENCE</scope>
    <source>
        <tissue evidence="2">Leaf</tissue>
    </source>
</reference>
<sequence length="66" mass="7741">MRQDGVSSFFVKDTVQVDQNVSRHLATELSRDDWNLLSLICYFLACCFLGSHFLYIWSIHPRSFII</sequence>
<evidence type="ECO:0000313" key="2">
    <source>
        <dbReference type="EMBL" id="MBW91379.1"/>
    </source>
</evidence>
<protein>
    <submittedName>
        <fullName evidence="2">Uncharacterized protein</fullName>
    </submittedName>
</protein>
<dbReference type="GO" id="GO:0006506">
    <property type="term" value="P:GPI anchor biosynthetic process"/>
    <property type="evidence" value="ECO:0007669"/>
    <property type="project" value="InterPro"/>
</dbReference>
<dbReference type="AlphaFoldDB" id="A0A2P2JD37"/>
<dbReference type="PANTHER" id="PTHR23072:SF0">
    <property type="entry name" value="GPI ETHANOLAMINE PHOSPHATE TRANSFERASE 2"/>
    <property type="match status" value="1"/>
</dbReference>
<keyword evidence="1" id="KW-1133">Transmembrane helix</keyword>
<dbReference type="InterPro" id="IPR039527">
    <property type="entry name" value="PIGG/GPI7"/>
</dbReference>
<name>A0A2P2JD37_RHIMU</name>
<dbReference type="EMBL" id="GGEC01010896">
    <property type="protein sequence ID" value="MBW91379.1"/>
    <property type="molecule type" value="Transcribed_RNA"/>
</dbReference>
<accession>A0A2P2JD37</accession>
<organism evidence="2">
    <name type="scientific">Rhizophora mucronata</name>
    <name type="common">Asiatic mangrove</name>
    <dbReference type="NCBI Taxonomy" id="61149"/>
    <lineage>
        <taxon>Eukaryota</taxon>
        <taxon>Viridiplantae</taxon>
        <taxon>Streptophyta</taxon>
        <taxon>Embryophyta</taxon>
        <taxon>Tracheophyta</taxon>
        <taxon>Spermatophyta</taxon>
        <taxon>Magnoliopsida</taxon>
        <taxon>eudicotyledons</taxon>
        <taxon>Gunneridae</taxon>
        <taxon>Pentapetalae</taxon>
        <taxon>rosids</taxon>
        <taxon>fabids</taxon>
        <taxon>Malpighiales</taxon>
        <taxon>Rhizophoraceae</taxon>
        <taxon>Rhizophora</taxon>
    </lineage>
</organism>
<evidence type="ECO:0000256" key="1">
    <source>
        <dbReference type="SAM" id="Phobius"/>
    </source>
</evidence>
<keyword evidence="1" id="KW-0812">Transmembrane</keyword>
<dbReference type="PANTHER" id="PTHR23072">
    <property type="entry name" value="PHOSPHATIDYLINOSITOL GLYCAN-RELATED"/>
    <property type="match status" value="1"/>
</dbReference>
<dbReference type="GO" id="GO:0051267">
    <property type="term" value="F:CP2 mannose-ethanolamine phosphotransferase activity"/>
    <property type="evidence" value="ECO:0007669"/>
    <property type="project" value="TreeGrafter"/>
</dbReference>
<proteinExistence type="predicted"/>
<feature type="transmembrane region" description="Helical" evidence="1">
    <location>
        <begin position="36"/>
        <end position="57"/>
    </location>
</feature>